<dbReference type="PRINTS" id="PR00344">
    <property type="entry name" value="BCTRLSENSOR"/>
</dbReference>
<keyword evidence="8 19" id="KW-0418">Kinase</keyword>
<keyword evidence="20" id="KW-1185">Reference proteome</keyword>
<feature type="modified residue" description="4-aspartylphosphate" evidence="14">
    <location>
        <position position="645"/>
    </location>
</feature>
<gene>
    <name evidence="19" type="ORF">BJZ21_002937</name>
</gene>
<organism evidence="19 20">
    <name type="scientific">Nocardioides panaciterrulae</name>
    <dbReference type="NCBI Taxonomy" id="661492"/>
    <lineage>
        <taxon>Bacteria</taxon>
        <taxon>Bacillati</taxon>
        <taxon>Actinomycetota</taxon>
        <taxon>Actinomycetes</taxon>
        <taxon>Propionibacteriales</taxon>
        <taxon>Nocardioidaceae</taxon>
        <taxon>Nocardioides</taxon>
    </lineage>
</organism>
<evidence type="ECO:0000256" key="12">
    <source>
        <dbReference type="ARBA" id="ARBA00068150"/>
    </source>
</evidence>
<evidence type="ECO:0000259" key="18">
    <source>
        <dbReference type="PROSITE" id="PS50110"/>
    </source>
</evidence>
<dbReference type="InterPro" id="IPR005467">
    <property type="entry name" value="His_kinase_dom"/>
</dbReference>
<dbReference type="SMART" id="SM00388">
    <property type="entry name" value="HisKA"/>
    <property type="match status" value="1"/>
</dbReference>
<feature type="transmembrane region" description="Helical" evidence="16">
    <location>
        <begin position="175"/>
        <end position="195"/>
    </location>
</feature>
<evidence type="ECO:0000256" key="7">
    <source>
        <dbReference type="ARBA" id="ARBA00022741"/>
    </source>
</evidence>
<keyword evidence="10" id="KW-0902">Two-component regulatory system</keyword>
<feature type="compositionally biased region" description="Low complexity" evidence="15">
    <location>
        <begin position="729"/>
        <end position="743"/>
    </location>
</feature>
<feature type="transmembrane region" description="Helical" evidence="16">
    <location>
        <begin position="47"/>
        <end position="64"/>
    </location>
</feature>
<dbReference type="Gene3D" id="3.40.50.2300">
    <property type="match status" value="2"/>
</dbReference>
<dbReference type="InterPro" id="IPR003594">
    <property type="entry name" value="HATPase_dom"/>
</dbReference>
<keyword evidence="9" id="KW-0067">ATP-binding</keyword>
<evidence type="ECO:0000256" key="3">
    <source>
        <dbReference type="ARBA" id="ARBA00006402"/>
    </source>
</evidence>
<dbReference type="PROSITE" id="PS50110">
    <property type="entry name" value="RESPONSE_REGULATORY"/>
    <property type="match status" value="2"/>
</dbReference>
<comment type="catalytic activity">
    <reaction evidence="1">
        <text>ATP + protein L-histidine = ADP + protein N-phospho-L-histidine.</text>
        <dbReference type="EC" id="2.7.13.3"/>
    </reaction>
</comment>
<dbReference type="Proteomes" id="UP000535511">
    <property type="component" value="Unassembled WGS sequence"/>
</dbReference>
<dbReference type="PANTHER" id="PTHR45339">
    <property type="entry name" value="HYBRID SIGNAL TRANSDUCTION HISTIDINE KINASE J"/>
    <property type="match status" value="1"/>
</dbReference>
<comment type="caution">
    <text evidence="19">The sequence shown here is derived from an EMBL/GenBank/DDBJ whole genome shotgun (WGS) entry which is preliminary data.</text>
</comment>
<dbReference type="InterPro" id="IPR004358">
    <property type="entry name" value="Sig_transdc_His_kin-like_C"/>
</dbReference>
<keyword evidence="16" id="KW-0472">Membrane</keyword>
<comment type="similarity">
    <text evidence="3">In the N-terminal section; belongs to the phytochrome family.</text>
</comment>
<evidence type="ECO:0000256" key="1">
    <source>
        <dbReference type="ARBA" id="ARBA00000085"/>
    </source>
</evidence>
<keyword evidence="6" id="KW-0808">Transferase</keyword>
<dbReference type="EMBL" id="JACCBG010000001">
    <property type="protein sequence ID" value="NYD42854.1"/>
    <property type="molecule type" value="Genomic_DNA"/>
</dbReference>
<evidence type="ECO:0000256" key="8">
    <source>
        <dbReference type="ARBA" id="ARBA00022777"/>
    </source>
</evidence>
<dbReference type="Gene3D" id="3.30.565.10">
    <property type="entry name" value="Histidine kinase-like ATPase, C-terminal domain"/>
    <property type="match status" value="1"/>
</dbReference>
<evidence type="ECO:0000256" key="13">
    <source>
        <dbReference type="ARBA" id="ARBA00074306"/>
    </source>
</evidence>
<evidence type="ECO:0000256" key="15">
    <source>
        <dbReference type="SAM" id="MobiDB-lite"/>
    </source>
</evidence>
<dbReference type="Pfam" id="PF00512">
    <property type="entry name" value="HisKA"/>
    <property type="match status" value="1"/>
</dbReference>
<feature type="region of interest" description="Disordered" evidence="15">
    <location>
        <begin position="717"/>
        <end position="746"/>
    </location>
</feature>
<feature type="domain" description="Histidine kinase" evidence="17">
    <location>
        <begin position="351"/>
        <end position="572"/>
    </location>
</feature>
<evidence type="ECO:0000256" key="5">
    <source>
        <dbReference type="ARBA" id="ARBA00022553"/>
    </source>
</evidence>
<evidence type="ECO:0000256" key="14">
    <source>
        <dbReference type="PROSITE-ProRule" id="PRU00169"/>
    </source>
</evidence>
<keyword evidence="16" id="KW-0812">Transmembrane</keyword>
<evidence type="ECO:0000313" key="19">
    <source>
        <dbReference type="EMBL" id="NYD42854.1"/>
    </source>
</evidence>
<feature type="transmembrane region" description="Helical" evidence="16">
    <location>
        <begin position="238"/>
        <end position="260"/>
    </location>
</feature>
<evidence type="ECO:0000256" key="11">
    <source>
        <dbReference type="ARBA" id="ARBA00064003"/>
    </source>
</evidence>
<dbReference type="GO" id="GO:0005524">
    <property type="term" value="F:ATP binding"/>
    <property type="evidence" value="ECO:0007669"/>
    <property type="project" value="UniProtKB-KW"/>
</dbReference>
<dbReference type="AlphaFoldDB" id="A0A7Y9E825"/>
<evidence type="ECO:0000256" key="4">
    <source>
        <dbReference type="ARBA" id="ARBA00012438"/>
    </source>
</evidence>
<evidence type="ECO:0000256" key="9">
    <source>
        <dbReference type="ARBA" id="ARBA00022840"/>
    </source>
</evidence>
<feature type="transmembrane region" description="Helical" evidence="16">
    <location>
        <begin position="21"/>
        <end position="41"/>
    </location>
</feature>
<dbReference type="SUPFAM" id="SSF55874">
    <property type="entry name" value="ATPase domain of HSP90 chaperone/DNA topoisomerase II/histidine kinase"/>
    <property type="match status" value="1"/>
</dbReference>
<keyword evidence="19" id="KW-0238">DNA-binding</keyword>
<protein>
    <recommendedName>
        <fullName evidence="13">Circadian input-output histidine kinase CikA</fullName>
        <ecNumber evidence="4">2.7.13.3</ecNumber>
    </recommendedName>
    <alternativeName>
        <fullName evidence="12">Sensory/regulatory protein RpfC</fullName>
    </alternativeName>
</protein>
<dbReference type="CDD" id="cd17546">
    <property type="entry name" value="REC_hyHK_CKI1_RcsC-like"/>
    <property type="match status" value="1"/>
</dbReference>
<evidence type="ECO:0000256" key="10">
    <source>
        <dbReference type="ARBA" id="ARBA00023012"/>
    </source>
</evidence>
<dbReference type="FunFam" id="3.30.565.10:FF:000010">
    <property type="entry name" value="Sensor histidine kinase RcsC"/>
    <property type="match status" value="1"/>
</dbReference>
<dbReference type="CDD" id="cd16922">
    <property type="entry name" value="HATPase_EvgS-ArcB-TorS-like"/>
    <property type="match status" value="1"/>
</dbReference>
<accession>A0A7Y9E825</accession>
<proteinExistence type="inferred from homology"/>
<dbReference type="PROSITE" id="PS50109">
    <property type="entry name" value="HIS_KIN"/>
    <property type="match status" value="1"/>
</dbReference>
<keyword evidence="5 14" id="KW-0597">Phosphoprotein</keyword>
<dbReference type="Gene3D" id="1.10.287.130">
    <property type="match status" value="1"/>
</dbReference>
<dbReference type="CDD" id="cd00156">
    <property type="entry name" value="REC"/>
    <property type="match status" value="1"/>
</dbReference>
<feature type="modified residue" description="4-aspartylphosphate" evidence="14">
    <location>
        <position position="804"/>
    </location>
</feature>
<evidence type="ECO:0000259" key="17">
    <source>
        <dbReference type="PROSITE" id="PS50109"/>
    </source>
</evidence>
<dbReference type="SUPFAM" id="SSF47384">
    <property type="entry name" value="Homodimeric domain of signal transducing histidine kinase"/>
    <property type="match status" value="1"/>
</dbReference>
<comment type="subcellular location">
    <subcellularLocation>
        <location evidence="2">Cell membrane</location>
    </subcellularLocation>
</comment>
<evidence type="ECO:0000256" key="6">
    <source>
        <dbReference type="ARBA" id="ARBA00022679"/>
    </source>
</evidence>
<feature type="transmembrane region" description="Helical" evidence="16">
    <location>
        <begin position="200"/>
        <end position="218"/>
    </location>
</feature>
<dbReference type="Pfam" id="PF00072">
    <property type="entry name" value="Response_reg"/>
    <property type="match status" value="2"/>
</dbReference>
<evidence type="ECO:0000313" key="20">
    <source>
        <dbReference type="Proteomes" id="UP000535511"/>
    </source>
</evidence>
<dbReference type="GO" id="GO:0000155">
    <property type="term" value="F:phosphorelay sensor kinase activity"/>
    <property type="evidence" value="ECO:0007669"/>
    <property type="project" value="InterPro"/>
</dbReference>
<dbReference type="EC" id="2.7.13.3" evidence="4"/>
<dbReference type="RefSeq" id="WP_179664437.1">
    <property type="nucleotide sequence ID" value="NZ_JACCBG010000001.1"/>
</dbReference>
<dbReference type="InterPro" id="IPR003661">
    <property type="entry name" value="HisK_dim/P_dom"/>
</dbReference>
<feature type="transmembrane region" description="Helical" evidence="16">
    <location>
        <begin position="109"/>
        <end position="128"/>
    </location>
</feature>
<dbReference type="InterPro" id="IPR036097">
    <property type="entry name" value="HisK_dim/P_sf"/>
</dbReference>
<feature type="transmembrane region" description="Helical" evidence="16">
    <location>
        <begin position="76"/>
        <end position="97"/>
    </location>
</feature>
<dbReference type="Pfam" id="PF02518">
    <property type="entry name" value="HATPase_c"/>
    <property type="match status" value="1"/>
</dbReference>
<dbReference type="GO" id="GO:0005886">
    <property type="term" value="C:plasma membrane"/>
    <property type="evidence" value="ECO:0007669"/>
    <property type="project" value="UniProtKB-SubCell"/>
</dbReference>
<dbReference type="SMART" id="SM00448">
    <property type="entry name" value="REC"/>
    <property type="match status" value="2"/>
</dbReference>
<dbReference type="FunFam" id="1.10.287.130:FF:000002">
    <property type="entry name" value="Two-component osmosensing histidine kinase"/>
    <property type="match status" value="1"/>
</dbReference>
<dbReference type="PANTHER" id="PTHR45339:SF1">
    <property type="entry name" value="HYBRID SIGNAL TRANSDUCTION HISTIDINE KINASE J"/>
    <property type="match status" value="1"/>
</dbReference>
<feature type="domain" description="Response regulatory" evidence="18">
    <location>
        <begin position="755"/>
        <end position="873"/>
    </location>
</feature>
<feature type="domain" description="Response regulatory" evidence="18">
    <location>
        <begin position="591"/>
        <end position="711"/>
    </location>
</feature>
<keyword evidence="16" id="KW-1133">Transmembrane helix</keyword>
<dbReference type="InterPro" id="IPR011006">
    <property type="entry name" value="CheY-like_superfamily"/>
</dbReference>
<dbReference type="SMART" id="SM00387">
    <property type="entry name" value="HATPase_c"/>
    <property type="match status" value="1"/>
</dbReference>
<feature type="transmembrane region" description="Helical" evidence="16">
    <location>
        <begin position="272"/>
        <end position="293"/>
    </location>
</feature>
<sequence length="877" mass="93519">MLPVEPPPRRVAARPRTRRTTLWSVAGVTAALLALHLWRPAGGLGETGYLLGVWAAAAVAWWGVRVAPPRRHLVPALVAVGLTCAAVGDLVRRLFLWSGREPDPLLADVLHLAGYLLIGASLTVVLLVRTDGGRRLDVDAVIDALTIVVVSVLVLWTVSIGSVVRDSSMPAGTRALLAAYPIADAILLALVLRALTARRYLSDAGLPLAVGVLCWLGADLGRLFPEASNAWTPWQDGGWILGAVLVALSTWWPPVPQPLLPDTTEHRHVRRTLAIAVLPLAVPPAIRIVSTAVGHRLNPLEPTLGLIALLTLAFFRTERLLRSEARARTELAVARDAALAASLAKSSFLATMSHEIRTPLNGVIGLTGLLLTTDLDRRQRQYAEGVHQAGESLLGIINDILDFSKVEAGRLDIEAIDFDLLEVVEEVAELVSGPARAKGLELLAFCSPELPVQLRGDPSRIRQVLLNLAANAVKFTESGEVAMSARLEDVTDRGVLVRFEVADTGIGIEPEALRHLFTPFSQADSSTTRRFGGTGLGLAICHQLVGLMAGDLGVESRPGAGSRFWFTLPLPLAHEPRRPLPRLEEELAGRRVLVVDDSETNRMVLVKQLGAWRMLPDAVADAPTALDRLRAAAARGAAYDLAVLDQCMPDMDGIELAEWISTAPELAGIGLVLLSSAPEVDPAHATRAGIRAVLTKPVHLDRLRAALLDALAPGADGDAEAEAIPHPRPGTAPTAPIASAPTAAAPPVPDPVRGHVLVVDDSVTNQLVAVGMLAHLGFGSEVAADGEEALALLARGRFDAVLMDCQMPGMDGYEATRRLREREREQGLRTPVLAMTAGVVAGDRERALAAGMDDYVAKPVMPDELDAALRRWLPAAT</sequence>
<evidence type="ECO:0000256" key="16">
    <source>
        <dbReference type="SAM" id="Phobius"/>
    </source>
</evidence>
<dbReference type="InterPro" id="IPR001789">
    <property type="entry name" value="Sig_transdc_resp-reg_receiver"/>
</dbReference>
<dbReference type="CDD" id="cd00082">
    <property type="entry name" value="HisKA"/>
    <property type="match status" value="1"/>
</dbReference>
<name>A0A7Y9E825_9ACTN</name>
<dbReference type="InterPro" id="IPR036890">
    <property type="entry name" value="HATPase_C_sf"/>
</dbReference>
<comment type="subunit">
    <text evidence="11">At low DSF concentrations, interacts with RpfF.</text>
</comment>
<keyword evidence="7" id="KW-0547">Nucleotide-binding</keyword>
<reference evidence="19 20" key="1">
    <citation type="submission" date="2020-07" db="EMBL/GenBank/DDBJ databases">
        <title>Sequencing the genomes of 1000 actinobacteria strains.</title>
        <authorList>
            <person name="Klenk H.-P."/>
        </authorList>
    </citation>
    <scope>NUCLEOTIDE SEQUENCE [LARGE SCALE GENOMIC DNA]</scope>
    <source>
        <strain evidence="19 20">DSM 21350</strain>
    </source>
</reference>
<evidence type="ECO:0000256" key="2">
    <source>
        <dbReference type="ARBA" id="ARBA00004236"/>
    </source>
</evidence>
<dbReference type="GO" id="GO:0003677">
    <property type="term" value="F:DNA binding"/>
    <property type="evidence" value="ECO:0007669"/>
    <property type="project" value="UniProtKB-KW"/>
</dbReference>
<feature type="transmembrane region" description="Helical" evidence="16">
    <location>
        <begin position="140"/>
        <end position="163"/>
    </location>
</feature>
<dbReference type="SUPFAM" id="SSF52172">
    <property type="entry name" value="CheY-like"/>
    <property type="match status" value="2"/>
</dbReference>